<evidence type="ECO:0000313" key="3">
    <source>
        <dbReference type="Proteomes" id="UP001359559"/>
    </source>
</evidence>
<reference evidence="2 3" key="1">
    <citation type="submission" date="2024-01" db="EMBL/GenBank/DDBJ databases">
        <title>The genomes of 5 underutilized Papilionoideae crops provide insights into root nodulation and disease resistance.</title>
        <authorList>
            <person name="Yuan L."/>
        </authorList>
    </citation>
    <scope>NUCLEOTIDE SEQUENCE [LARGE SCALE GENOMIC DNA]</scope>
    <source>
        <strain evidence="2">LY-2023</strain>
        <tissue evidence="2">Leaf</tissue>
    </source>
</reference>
<feature type="compositionally biased region" description="Basic and acidic residues" evidence="1">
    <location>
        <begin position="57"/>
        <end position="79"/>
    </location>
</feature>
<dbReference type="EMBL" id="JAYKXN010000004">
    <property type="protein sequence ID" value="KAK7294157.1"/>
    <property type="molecule type" value="Genomic_DNA"/>
</dbReference>
<organism evidence="2 3">
    <name type="scientific">Clitoria ternatea</name>
    <name type="common">Butterfly pea</name>
    <dbReference type="NCBI Taxonomy" id="43366"/>
    <lineage>
        <taxon>Eukaryota</taxon>
        <taxon>Viridiplantae</taxon>
        <taxon>Streptophyta</taxon>
        <taxon>Embryophyta</taxon>
        <taxon>Tracheophyta</taxon>
        <taxon>Spermatophyta</taxon>
        <taxon>Magnoliopsida</taxon>
        <taxon>eudicotyledons</taxon>
        <taxon>Gunneridae</taxon>
        <taxon>Pentapetalae</taxon>
        <taxon>rosids</taxon>
        <taxon>fabids</taxon>
        <taxon>Fabales</taxon>
        <taxon>Fabaceae</taxon>
        <taxon>Papilionoideae</taxon>
        <taxon>50 kb inversion clade</taxon>
        <taxon>NPAAA clade</taxon>
        <taxon>indigoferoid/millettioid clade</taxon>
        <taxon>Phaseoleae</taxon>
        <taxon>Clitoria</taxon>
    </lineage>
</organism>
<protein>
    <submittedName>
        <fullName evidence="2">Uncharacterized protein</fullName>
    </submittedName>
</protein>
<keyword evidence="3" id="KW-1185">Reference proteome</keyword>
<name>A0AAN9J8H8_CLITE</name>
<evidence type="ECO:0000256" key="1">
    <source>
        <dbReference type="SAM" id="MobiDB-lite"/>
    </source>
</evidence>
<sequence>MSGGCSGIQAPSVPSPSGSRYSRRSTGSPTAWRIEVIRWVMESKEHNVKVGSSLENCMKHGSEKQDMKSNIEDKEQSVD</sequence>
<feature type="region of interest" description="Disordered" evidence="1">
    <location>
        <begin position="54"/>
        <end position="79"/>
    </location>
</feature>
<feature type="region of interest" description="Disordered" evidence="1">
    <location>
        <begin position="1"/>
        <end position="28"/>
    </location>
</feature>
<gene>
    <name evidence="2" type="ORF">RJT34_17040</name>
</gene>
<feature type="compositionally biased region" description="Low complexity" evidence="1">
    <location>
        <begin position="11"/>
        <end position="28"/>
    </location>
</feature>
<dbReference type="Proteomes" id="UP001359559">
    <property type="component" value="Unassembled WGS sequence"/>
</dbReference>
<proteinExistence type="predicted"/>
<evidence type="ECO:0000313" key="2">
    <source>
        <dbReference type="EMBL" id="KAK7294157.1"/>
    </source>
</evidence>
<comment type="caution">
    <text evidence="2">The sequence shown here is derived from an EMBL/GenBank/DDBJ whole genome shotgun (WGS) entry which is preliminary data.</text>
</comment>
<dbReference type="AlphaFoldDB" id="A0AAN9J8H8"/>
<accession>A0AAN9J8H8</accession>